<protein>
    <recommendedName>
        <fullName evidence="3">Small peptidoglycan-associated lipoprotein</fullName>
    </recommendedName>
</protein>
<dbReference type="Proteomes" id="UP001596410">
    <property type="component" value="Unassembled WGS sequence"/>
</dbReference>
<dbReference type="PROSITE" id="PS51257">
    <property type="entry name" value="PROKAR_LIPOPROTEIN"/>
    <property type="match status" value="1"/>
</dbReference>
<sequence length="133" mass="14879">MVRVVTSILICSFFVFTLSGCDTHGEIVKVISAQPSDYDISLYGHPDNKDQMNDYMSALLNWKTKQEDERFLSFKQSTMNTEDINLSTDQLPALVISKEGKPIQTITGEVSDRNDILNKLESTIALSGNQKNS</sequence>
<reference evidence="2" key="1">
    <citation type="journal article" date="2019" name="Int. J. Syst. Evol. Microbiol.">
        <title>The Global Catalogue of Microorganisms (GCM) 10K type strain sequencing project: providing services to taxonomists for standard genome sequencing and annotation.</title>
        <authorList>
            <consortium name="The Broad Institute Genomics Platform"/>
            <consortium name="The Broad Institute Genome Sequencing Center for Infectious Disease"/>
            <person name="Wu L."/>
            <person name="Ma J."/>
        </authorList>
    </citation>
    <scope>NUCLEOTIDE SEQUENCE [LARGE SCALE GENOMIC DNA]</scope>
    <source>
        <strain evidence="2">CGMCC 4.1621</strain>
    </source>
</reference>
<dbReference type="RefSeq" id="WP_204707955.1">
    <property type="nucleotide sequence ID" value="NZ_JBHSZV010000013.1"/>
</dbReference>
<organism evidence="1 2">
    <name type="scientific">Halobacillus seohaensis</name>
    <dbReference type="NCBI Taxonomy" id="447421"/>
    <lineage>
        <taxon>Bacteria</taxon>
        <taxon>Bacillati</taxon>
        <taxon>Bacillota</taxon>
        <taxon>Bacilli</taxon>
        <taxon>Bacillales</taxon>
        <taxon>Bacillaceae</taxon>
        <taxon>Halobacillus</taxon>
    </lineage>
</organism>
<evidence type="ECO:0008006" key="3">
    <source>
        <dbReference type="Google" id="ProtNLM"/>
    </source>
</evidence>
<evidence type="ECO:0000313" key="1">
    <source>
        <dbReference type="EMBL" id="MFC7061354.1"/>
    </source>
</evidence>
<keyword evidence="2" id="KW-1185">Reference proteome</keyword>
<name>A0ABW2ELT5_9BACI</name>
<gene>
    <name evidence="1" type="ORF">ACFQIC_05705</name>
</gene>
<accession>A0ABW2ELT5</accession>
<proteinExistence type="predicted"/>
<comment type="caution">
    <text evidence="1">The sequence shown here is derived from an EMBL/GenBank/DDBJ whole genome shotgun (WGS) entry which is preliminary data.</text>
</comment>
<dbReference type="EMBL" id="JBHSZV010000013">
    <property type="protein sequence ID" value="MFC7061354.1"/>
    <property type="molecule type" value="Genomic_DNA"/>
</dbReference>
<evidence type="ECO:0000313" key="2">
    <source>
        <dbReference type="Proteomes" id="UP001596410"/>
    </source>
</evidence>